<keyword evidence="3" id="KW-1185">Reference proteome</keyword>
<dbReference type="EMBL" id="AMZN01000111">
    <property type="protein sequence ID" value="ELR68479.1"/>
    <property type="molecule type" value="Genomic_DNA"/>
</dbReference>
<dbReference type="RefSeq" id="WP_009583222.1">
    <property type="nucleotide sequence ID" value="NZ_AMZN01000111.1"/>
</dbReference>
<dbReference type="STRING" id="1237149.C900_00313"/>
<evidence type="ECO:0008006" key="4">
    <source>
        <dbReference type="Google" id="ProtNLM"/>
    </source>
</evidence>
<feature type="transmembrane region" description="Helical" evidence="1">
    <location>
        <begin position="156"/>
        <end position="175"/>
    </location>
</feature>
<evidence type="ECO:0000256" key="1">
    <source>
        <dbReference type="SAM" id="Phobius"/>
    </source>
</evidence>
<feature type="transmembrane region" description="Helical" evidence="1">
    <location>
        <begin position="123"/>
        <end position="144"/>
    </location>
</feature>
<reference evidence="2 3" key="1">
    <citation type="submission" date="2012-12" db="EMBL/GenBank/DDBJ databases">
        <title>Genome assembly of Fulvivirga imtechensis AK7.</title>
        <authorList>
            <person name="Nupur N."/>
            <person name="Khatri I."/>
            <person name="Kumar R."/>
            <person name="Subramanian S."/>
            <person name="Pinnaka A."/>
        </authorList>
    </citation>
    <scope>NUCLEOTIDE SEQUENCE [LARGE SCALE GENOMIC DNA]</scope>
    <source>
        <strain evidence="2 3">AK7</strain>
    </source>
</reference>
<feature type="transmembrane region" description="Helical" evidence="1">
    <location>
        <begin position="43"/>
        <end position="66"/>
    </location>
</feature>
<evidence type="ECO:0000313" key="3">
    <source>
        <dbReference type="Proteomes" id="UP000011135"/>
    </source>
</evidence>
<gene>
    <name evidence="2" type="ORF">C900_00313</name>
</gene>
<feature type="transmembrane region" description="Helical" evidence="1">
    <location>
        <begin position="181"/>
        <end position="203"/>
    </location>
</feature>
<comment type="caution">
    <text evidence="2">The sequence shown here is derived from an EMBL/GenBank/DDBJ whole genome shotgun (WGS) entry which is preliminary data.</text>
</comment>
<accession>L8JLS5</accession>
<proteinExistence type="predicted"/>
<feature type="transmembrane region" description="Helical" evidence="1">
    <location>
        <begin position="78"/>
        <end position="103"/>
    </location>
</feature>
<keyword evidence="1" id="KW-0812">Transmembrane</keyword>
<sequence>MIDQAIYKIGFAAGLAAFTATLSYVVAQILQLAGVLRFPLDEILIYGTSLCIVIPFVLEMLALHYITPDEKKFWSHAAVIFSVVYAVFVTANYVVQLATVIPMKLKGELEEFTVLEQTPHSMFWNYDAIGYIFMGLAMLIALPAFEKHGFQRWVRISFLANAIMTPFISIVYFYPTFSETLLFLGFPWGVTAPLAMLMLALMLRKEKQRRIRSKIITTLSESMAEKL</sequence>
<protein>
    <recommendedName>
        <fullName evidence="4">DUF4386 domain-containing protein</fullName>
    </recommendedName>
</protein>
<keyword evidence="1" id="KW-0472">Membrane</keyword>
<organism evidence="2 3">
    <name type="scientific">Fulvivirga imtechensis AK7</name>
    <dbReference type="NCBI Taxonomy" id="1237149"/>
    <lineage>
        <taxon>Bacteria</taxon>
        <taxon>Pseudomonadati</taxon>
        <taxon>Bacteroidota</taxon>
        <taxon>Cytophagia</taxon>
        <taxon>Cytophagales</taxon>
        <taxon>Fulvivirgaceae</taxon>
        <taxon>Fulvivirga</taxon>
    </lineage>
</organism>
<name>L8JLS5_9BACT</name>
<dbReference type="Proteomes" id="UP000011135">
    <property type="component" value="Unassembled WGS sequence"/>
</dbReference>
<dbReference type="AlphaFoldDB" id="L8JLS5"/>
<evidence type="ECO:0000313" key="2">
    <source>
        <dbReference type="EMBL" id="ELR68479.1"/>
    </source>
</evidence>
<keyword evidence="1" id="KW-1133">Transmembrane helix</keyword>
<dbReference type="eggNOG" id="ENOG502ZN6H">
    <property type="taxonomic scope" value="Bacteria"/>
</dbReference>